<dbReference type="PANTHER" id="PTHR11127">
    <property type="entry name" value="60S RIBOSOMAL PROTEIN L14"/>
    <property type="match status" value="1"/>
</dbReference>
<evidence type="ECO:0000256" key="3">
    <source>
        <dbReference type="ARBA" id="ARBA00023274"/>
    </source>
</evidence>
<dbReference type="Gene3D" id="2.30.30.30">
    <property type="match status" value="1"/>
</dbReference>
<dbReference type="STRING" id="61621.ENSRBIP00000011781"/>
<dbReference type="GO" id="GO:0042273">
    <property type="term" value="P:ribosomal large subunit biogenesis"/>
    <property type="evidence" value="ECO:0007669"/>
    <property type="project" value="TreeGrafter"/>
</dbReference>
<evidence type="ECO:0000256" key="1">
    <source>
        <dbReference type="ARBA" id="ARBA00006592"/>
    </source>
</evidence>
<dbReference type="CDD" id="cd23702">
    <property type="entry name" value="eL14"/>
    <property type="match status" value="1"/>
</dbReference>
<proteinExistence type="inferred from homology"/>
<reference evidence="8 9" key="1">
    <citation type="submission" date="2016-06" db="EMBL/GenBank/DDBJ databases">
        <title>Genome of Rhinopithecus bieti.</title>
        <authorList>
            <person name="Wu"/>
            <person name="C.-I. and Zhang"/>
            <person name="Y."/>
        </authorList>
    </citation>
    <scope>NUCLEOTIDE SEQUENCE</scope>
</reference>
<dbReference type="GO" id="GO:0022625">
    <property type="term" value="C:cytosolic large ribosomal subunit"/>
    <property type="evidence" value="ECO:0007669"/>
    <property type="project" value="TreeGrafter"/>
</dbReference>
<feature type="domain" description="Large ribosomal subunit protein eL14" evidence="7">
    <location>
        <begin position="50"/>
        <end position="114"/>
    </location>
</feature>
<feature type="compositionally biased region" description="Low complexity" evidence="6">
    <location>
        <begin position="162"/>
        <end position="181"/>
    </location>
</feature>
<evidence type="ECO:0000259" key="7">
    <source>
        <dbReference type="Pfam" id="PF01929"/>
    </source>
</evidence>
<dbReference type="OMA" id="GHVHYIS"/>
<dbReference type="FunFam" id="2.30.30.30:FF:000022">
    <property type="entry name" value="60S ribosomal protein L14"/>
    <property type="match status" value="1"/>
</dbReference>
<dbReference type="GO" id="GO:0003723">
    <property type="term" value="F:RNA binding"/>
    <property type="evidence" value="ECO:0007669"/>
    <property type="project" value="InterPro"/>
</dbReference>
<evidence type="ECO:0000256" key="2">
    <source>
        <dbReference type="ARBA" id="ARBA00022980"/>
    </source>
</evidence>
<keyword evidence="3" id="KW-0687">Ribonucleoprotein</keyword>
<accession>A0A2K6KKJ4</accession>
<sequence length="214" mass="24292">MVFRRFMEVGHVRYISGPRAGKLVAPVDVIDQNRALVDAPCTQVRRQTIQTMPLKCMQLTDFNLRFPHSAHQKYVRQACQKANINTKWTKIEARERKAKMTDYDHFKVVKAMRNRIIKNEVKKLQKGTTAAAAAAKMTTVGKKAPAQKFPAPKATGQKAVLPPKAQKGQKAPAQKAPAPKAFSKKEMIRKVMKVLFGRKEKEREIEKKERKKGT</sequence>
<dbReference type="InterPro" id="IPR002784">
    <property type="entry name" value="Ribosomal_eL14_dom"/>
</dbReference>
<evidence type="ECO:0000256" key="6">
    <source>
        <dbReference type="SAM" id="MobiDB-lite"/>
    </source>
</evidence>
<dbReference type="AlphaFoldDB" id="A0A2K6KKJ4"/>
<reference evidence="8" key="2">
    <citation type="submission" date="2025-08" db="UniProtKB">
        <authorList>
            <consortium name="Ensembl"/>
        </authorList>
    </citation>
    <scope>IDENTIFICATION</scope>
</reference>
<dbReference type="InterPro" id="IPR008991">
    <property type="entry name" value="Translation_prot_SH3-like_sf"/>
</dbReference>
<reference evidence="8" key="3">
    <citation type="submission" date="2025-09" db="UniProtKB">
        <authorList>
            <consortium name="Ensembl"/>
        </authorList>
    </citation>
    <scope>IDENTIFICATION</scope>
</reference>
<dbReference type="SUPFAM" id="SSF50104">
    <property type="entry name" value="Translation proteins SH3-like domain"/>
    <property type="match status" value="1"/>
</dbReference>
<dbReference type="InterPro" id="IPR014722">
    <property type="entry name" value="Rib_uL2_dom2"/>
</dbReference>
<keyword evidence="2" id="KW-0689">Ribosomal protein</keyword>
<evidence type="ECO:0000256" key="4">
    <source>
        <dbReference type="ARBA" id="ARBA00035215"/>
    </source>
</evidence>
<evidence type="ECO:0000313" key="8">
    <source>
        <dbReference type="Ensembl" id="ENSRBIP00000011781.1"/>
    </source>
</evidence>
<protein>
    <recommendedName>
        <fullName evidence="4">Large ribosomal subunit protein eL14</fullName>
    </recommendedName>
    <alternativeName>
        <fullName evidence="5">60S ribosomal protein L14</fullName>
    </alternativeName>
</protein>
<dbReference type="Proteomes" id="UP000233180">
    <property type="component" value="Unassembled WGS sequence"/>
</dbReference>
<feature type="compositionally biased region" description="Low complexity" evidence="6">
    <location>
        <begin position="143"/>
        <end position="154"/>
    </location>
</feature>
<dbReference type="Ensembl" id="ENSRBIT00000035460.1">
    <property type="protein sequence ID" value="ENSRBIP00000011781.1"/>
    <property type="gene ID" value="ENSRBIG00000029802.1"/>
</dbReference>
<comment type="similarity">
    <text evidence="1">Belongs to the eukaryotic ribosomal protein eL14 family.</text>
</comment>
<keyword evidence="9" id="KW-1185">Reference proteome</keyword>
<evidence type="ECO:0000313" key="9">
    <source>
        <dbReference type="Proteomes" id="UP000233180"/>
    </source>
</evidence>
<feature type="region of interest" description="Disordered" evidence="6">
    <location>
        <begin position="143"/>
        <end position="184"/>
    </location>
</feature>
<dbReference type="GO" id="GO:0006412">
    <property type="term" value="P:translation"/>
    <property type="evidence" value="ECO:0007669"/>
    <property type="project" value="InterPro"/>
</dbReference>
<dbReference type="Pfam" id="PF01929">
    <property type="entry name" value="Ribosomal_L14e"/>
    <property type="match status" value="1"/>
</dbReference>
<name>A0A2K6KKJ4_RHIBE</name>
<dbReference type="PANTHER" id="PTHR11127:SF4">
    <property type="entry name" value="LARGE RIBOSOMAL SUBUNIT PROTEIN EL14"/>
    <property type="match status" value="1"/>
</dbReference>
<organism evidence="8 9">
    <name type="scientific">Rhinopithecus bieti</name>
    <name type="common">Black snub-nosed monkey</name>
    <name type="synonym">Pygathrix bieti</name>
    <dbReference type="NCBI Taxonomy" id="61621"/>
    <lineage>
        <taxon>Eukaryota</taxon>
        <taxon>Metazoa</taxon>
        <taxon>Chordata</taxon>
        <taxon>Craniata</taxon>
        <taxon>Vertebrata</taxon>
        <taxon>Euteleostomi</taxon>
        <taxon>Mammalia</taxon>
        <taxon>Eutheria</taxon>
        <taxon>Euarchontoglires</taxon>
        <taxon>Primates</taxon>
        <taxon>Haplorrhini</taxon>
        <taxon>Catarrhini</taxon>
        <taxon>Cercopithecidae</taxon>
        <taxon>Colobinae</taxon>
        <taxon>Rhinopithecus</taxon>
    </lineage>
</organism>
<dbReference type="GeneTree" id="ENSGT00390000007888"/>
<dbReference type="InterPro" id="IPR039660">
    <property type="entry name" value="Ribosomal_eL14"/>
</dbReference>
<evidence type="ECO:0000256" key="5">
    <source>
        <dbReference type="ARBA" id="ARBA00035318"/>
    </source>
</evidence>
<dbReference type="GO" id="GO:0003735">
    <property type="term" value="F:structural constituent of ribosome"/>
    <property type="evidence" value="ECO:0007669"/>
    <property type="project" value="InterPro"/>
</dbReference>